<feature type="compositionally biased region" description="Basic and acidic residues" evidence="1">
    <location>
        <begin position="152"/>
        <end position="168"/>
    </location>
</feature>
<name>A0A5C3N176_9AGAM</name>
<protein>
    <submittedName>
        <fullName evidence="2">Uncharacterized protein</fullName>
    </submittedName>
</protein>
<reference evidence="2 3" key="1">
    <citation type="journal article" date="2019" name="Nat. Ecol. Evol.">
        <title>Megaphylogeny resolves global patterns of mushroom evolution.</title>
        <authorList>
            <person name="Varga T."/>
            <person name="Krizsan K."/>
            <person name="Foldi C."/>
            <person name="Dima B."/>
            <person name="Sanchez-Garcia M."/>
            <person name="Sanchez-Ramirez S."/>
            <person name="Szollosi G.J."/>
            <person name="Szarkandi J.G."/>
            <person name="Papp V."/>
            <person name="Albert L."/>
            <person name="Andreopoulos W."/>
            <person name="Angelini C."/>
            <person name="Antonin V."/>
            <person name="Barry K.W."/>
            <person name="Bougher N.L."/>
            <person name="Buchanan P."/>
            <person name="Buyck B."/>
            <person name="Bense V."/>
            <person name="Catcheside P."/>
            <person name="Chovatia M."/>
            <person name="Cooper J."/>
            <person name="Damon W."/>
            <person name="Desjardin D."/>
            <person name="Finy P."/>
            <person name="Geml J."/>
            <person name="Haridas S."/>
            <person name="Hughes K."/>
            <person name="Justo A."/>
            <person name="Karasinski D."/>
            <person name="Kautmanova I."/>
            <person name="Kiss B."/>
            <person name="Kocsube S."/>
            <person name="Kotiranta H."/>
            <person name="LaButti K.M."/>
            <person name="Lechner B.E."/>
            <person name="Liimatainen K."/>
            <person name="Lipzen A."/>
            <person name="Lukacs Z."/>
            <person name="Mihaltcheva S."/>
            <person name="Morgado L.N."/>
            <person name="Niskanen T."/>
            <person name="Noordeloos M.E."/>
            <person name="Ohm R.A."/>
            <person name="Ortiz-Santana B."/>
            <person name="Ovrebo C."/>
            <person name="Racz N."/>
            <person name="Riley R."/>
            <person name="Savchenko A."/>
            <person name="Shiryaev A."/>
            <person name="Soop K."/>
            <person name="Spirin V."/>
            <person name="Szebenyi C."/>
            <person name="Tomsovsky M."/>
            <person name="Tulloss R.E."/>
            <person name="Uehling J."/>
            <person name="Grigoriev I.V."/>
            <person name="Vagvolgyi C."/>
            <person name="Papp T."/>
            <person name="Martin F.M."/>
            <person name="Miettinen O."/>
            <person name="Hibbett D.S."/>
            <person name="Nagy L.G."/>
        </authorList>
    </citation>
    <scope>NUCLEOTIDE SEQUENCE [LARGE SCALE GENOMIC DNA]</scope>
    <source>
        <strain evidence="2 3">OMC1185</strain>
    </source>
</reference>
<evidence type="ECO:0000313" key="2">
    <source>
        <dbReference type="EMBL" id="TFK50795.1"/>
    </source>
</evidence>
<dbReference type="Proteomes" id="UP000305948">
    <property type="component" value="Unassembled WGS sequence"/>
</dbReference>
<accession>A0A5C3N176</accession>
<feature type="region of interest" description="Disordered" evidence="1">
    <location>
        <begin position="145"/>
        <end position="168"/>
    </location>
</feature>
<organism evidence="2 3">
    <name type="scientific">Heliocybe sulcata</name>
    <dbReference type="NCBI Taxonomy" id="5364"/>
    <lineage>
        <taxon>Eukaryota</taxon>
        <taxon>Fungi</taxon>
        <taxon>Dikarya</taxon>
        <taxon>Basidiomycota</taxon>
        <taxon>Agaricomycotina</taxon>
        <taxon>Agaricomycetes</taxon>
        <taxon>Gloeophyllales</taxon>
        <taxon>Gloeophyllaceae</taxon>
        <taxon>Heliocybe</taxon>
    </lineage>
</organism>
<evidence type="ECO:0000313" key="3">
    <source>
        <dbReference type="Proteomes" id="UP000305948"/>
    </source>
</evidence>
<sequence>MEGGMADTTAASGLGSGSGSLHVPMIICIAVDDALGSTKSNRTKVPKTHLNAPTTIVEHTWWLSVLRSPPPGPHPCSPTCRVHRSLRHHKPTSLGSAHAALSHLYHHPPEDGHFELGGSSTQIQDRCILPETIKVGRDGQILRRRSIRASTRRRDAGPGLENKRLGRG</sequence>
<dbReference type="AlphaFoldDB" id="A0A5C3N176"/>
<proteinExistence type="predicted"/>
<keyword evidence="3" id="KW-1185">Reference proteome</keyword>
<gene>
    <name evidence="2" type="ORF">OE88DRAFT_179533</name>
</gene>
<dbReference type="EMBL" id="ML213512">
    <property type="protein sequence ID" value="TFK50795.1"/>
    <property type="molecule type" value="Genomic_DNA"/>
</dbReference>
<evidence type="ECO:0000256" key="1">
    <source>
        <dbReference type="SAM" id="MobiDB-lite"/>
    </source>
</evidence>